<evidence type="ECO:0000259" key="7">
    <source>
        <dbReference type="PROSITE" id="PS50110"/>
    </source>
</evidence>
<dbReference type="RefSeq" id="WP_102697582.1">
    <property type="nucleotide sequence ID" value="NZ_PNGJ01000006.1"/>
</dbReference>
<dbReference type="SMART" id="SM00342">
    <property type="entry name" value="HTH_ARAC"/>
    <property type="match status" value="1"/>
</dbReference>
<keyword evidence="5" id="KW-0812">Transmembrane</keyword>
<dbReference type="InterPro" id="IPR015943">
    <property type="entry name" value="WD40/YVTN_repeat-like_dom_sf"/>
</dbReference>
<dbReference type="Pfam" id="PF12833">
    <property type="entry name" value="HTH_18"/>
    <property type="match status" value="1"/>
</dbReference>
<dbReference type="GO" id="GO:0003700">
    <property type="term" value="F:DNA-binding transcription factor activity"/>
    <property type="evidence" value="ECO:0007669"/>
    <property type="project" value="InterPro"/>
</dbReference>
<proteinExistence type="predicted"/>
<feature type="domain" description="HTH araC/xylS-type" evidence="6">
    <location>
        <begin position="1214"/>
        <end position="1313"/>
    </location>
</feature>
<evidence type="ECO:0000313" key="9">
    <source>
        <dbReference type="Proteomes" id="UP000235564"/>
    </source>
</evidence>
<feature type="modified residue" description="4-aspartylphosphate" evidence="4">
    <location>
        <position position="1116"/>
    </location>
</feature>
<dbReference type="PANTHER" id="PTHR43547">
    <property type="entry name" value="TWO-COMPONENT HISTIDINE KINASE"/>
    <property type="match status" value="1"/>
</dbReference>
<dbReference type="Gene3D" id="1.10.10.60">
    <property type="entry name" value="Homeodomain-like"/>
    <property type="match status" value="1"/>
</dbReference>
<evidence type="ECO:0000259" key="6">
    <source>
        <dbReference type="PROSITE" id="PS01124"/>
    </source>
</evidence>
<keyword evidence="3" id="KW-0804">Transcription</keyword>
<comment type="caution">
    <text evidence="8">The sequence shown here is derived from an EMBL/GenBank/DDBJ whole genome shotgun (WGS) entry which is preliminary data.</text>
</comment>
<dbReference type="InterPro" id="IPR018060">
    <property type="entry name" value="HTH_AraC"/>
</dbReference>
<dbReference type="Gene3D" id="3.40.50.2300">
    <property type="match status" value="1"/>
</dbReference>
<evidence type="ECO:0000256" key="4">
    <source>
        <dbReference type="PROSITE-ProRule" id="PRU00169"/>
    </source>
</evidence>
<dbReference type="GO" id="GO:0000155">
    <property type="term" value="F:phosphorelay sensor kinase activity"/>
    <property type="evidence" value="ECO:0007669"/>
    <property type="project" value="TreeGrafter"/>
</dbReference>
<dbReference type="SUPFAM" id="SSF46689">
    <property type="entry name" value="Homeodomain-like"/>
    <property type="match status" value="1"/>
</dbReference>
<dbReference type="Gene3D" id="3.30.565.10">
    <property type="entry name" value="Histidine kinase-like ATPase, C-terminal domain"/>
    <property type="match status" value="1"/>
</dbReference>
<keyword evidence="5" id="KW-1133">Transmembrane helix</keyword>
<dbReference type="InterPro" id="IPR011047">
    <property type="entry name" value="Quinoprotein_ADH-like_sf"/>
</dbReference>
<evidence type="ECO:0000256" key="1">
    <source>
        <dbReference type="ARBA" id="ARBA00022553"/>
    </source>
</evidence>
<feature type="transmembrane region" description="Helical" evidence="5">
    <location>
        <begin position="1023"/>
        <end position="1040"/>
    </location>
</feature>
<dbReference type="EMBL" id="PNGJ01000006">
    <property type="protein sequence ID" value="PMC23937.1"/>
    <property type="molecule type" value="Genomic_DNA"/>
</dbReference>
<accession>A0A2N6QQG5</accession>
<dbReference type="InterPro" id="IPR036890">
    <property type="entry name" value="HATPase_C_sf"/>
</dbReference>
<organism evidence="8 9">
    <name type="scientific">Hoylesella buccalis</name>
    <dbReference type="NCBI Taxonomy" id="28127"/>
    <lineage>
        <taxon>Bacteria</taxon>
        <taxon>Pseudomonadati</taxon>
        <taxon>Bacteroidota</taxon>
        <taxon>Bacteroidia</taxon>
        <taxon>Bacteroidales</taxon>
        <taxon>Prevotellaceae</taxon>
        <taxon>Hoylesella</taxon>
    </lineage>
</organism>
<evidence type="ECO:0000313" key="8">
    <source>
        <dbReference type="EMBL" id="PMC23937.1"/>
    </source>
</evidence>
<name>A0A2N6QQG5_9BACT</name>
<dbReference type="PROSITE" id="PS01124">
    <property type="entry name" value="HTH_ARAC_FAMILY_2"/>
    <property type="match status" value="1"/>
</dbReference>
<gene>
    <name evidence="8" type="ORF">CJ231_08575</name>
</gene>
<dbReference type="InterPro" id="IPR011006">
    <property type="entry name" value="CheY-like_superfamily"/>
</dbReference>
<evidence type="ECO:0000256" key="3">
    <source>
        <dbReference type="ARBA" id="ARBA00023163"/>
    </source>
</evidence>
<sequence length="1316" mass="152078">MEKQSVLKYICLLIAILLCIPVISQQTKWGFTRLNNNNGLSNSSINTILQDSDGVMWLGTWDGLNSYDGKTFRQYTAEYNNELSLSHPVIRDIIEEDNRYLWIVTDWGLNRFDKVTKHATHYFLGKHKQTKYREKLFKCAISPNGQIVANYDHGNLQIFCKQTKQYKRILNPKLESGSISLITFDHQGYLWIKYNSFLLKIKIEQTRNITILQKIILPKNLKRIFCDNKKNIWVQCSQKLYTLSNNGKHLYFKWSCQEDVTSVCETKFGYCFGTENGYYIFQNGHTEHLMGGNSITALFWGSQNILWIGTDGQGVFQYFEKTQFINTLDIINPTFPVRAILRKGFTLYVGSKGGGLATYKVQKNGKLQHDTSFNVGKGQSNNSVFTLAHGLDGRVWIGTDGYGLSYLSNGKVYQMRFQDTVSRKKVYSIYTIVQTDDSTLYLGGSGSGLIRLSFHENKVTRLIHFNVSNQPNRLNSNVVYSLIDDGEYLWIGTRGGGLCQLNKLSGKIYYYNHNKNNPRSLSSNDIISMLKDSQGRLWIGTTQGLNLTHKAKGKLFFECIDEKKGLPNMYIHNIQEDCYHNIWVSTSNGLSRISSETTNIINFTHRDGLQGNEFSDGAGFSYNMGQLLYFGGPNGLNSVNPNMMRKDRFIPKLMINKLLVDNQEVPFDRHEIVVKQNAQTIQINFSVLNYIDNERSELQYKLVKKGLFGDDEKEADWINIGSEKHIILNKLQPGSYQLIVRQTNSLHQWTTSPLIVPIRAKYPLWARWWAILIYIAVLTTACRFFYLSKKSRIIAIHQDELERQRRRSLEEIHQAKLRFFSNVAGKFSNNITQIYDAIEQLHKLSPGSKSLKIIENIEKNTKKMNRHIKQLVEIQTAEENSMEIVPEKVNLVDNMKYILDNFTGTIHTKKINLLIPNNSEQINITSDKNVVQHTFYHLFSYITSSIKQQSTLEIIFEITDENCIIHCAYQGDILDPEEVENIFNRYKALEKFESKLSKGENDTTISLTVCNDLLQRIGGKMRMDVMAVSTIVFTITIPRLRMPLVQTTIKEIKQKSTIEKIMEKEHRQILLIESDSDMTSLIHQILSYDYHLLCVVDENEAKKELAARYIDLIVYDPVHNNVDFILEIRKIEHIKYVPVIVLATEGDQQKHISSLNYGADSVIVKPFHSEYLKAVVARSINTIDNMMEFSNSTEAYLTHFNHKELSEMEMDFIKRAVKALSHHFEDDNYNPDTLAADMAISRTQLYRKMKEITKMTPNDFIIEFRMKQAEKMLKHSDKTISQVIADCGFRNRASFYRKFMQQYGCSPRIYRQDKVR</sequence>
<dbReference type="Gene3D" id="2.130.10.10">
    <property type="entry name" value="YVTN repeat-like/Quinoprotein amine dehydrogenase"/>
    <property type="match status" value="2"/>
</dbReference>
<keyword evidence="2" id="KW-0805">Transcription regulation</keyword>
<dbReference type="Pfam" id="PF07494">
    <property type="entry name" value="Reg_prop"/>
    <property type="match status" value="2"/>
</dbReference>
<dbReference type="Proteomes" id="UP000235564">
    <property type="component" value="Unassembled WGS sequence"/>
</dbReference>
<dbReference type="SMART" id="SM00448">
    <property type="entry name" value="REC"/>
    <property type="match status" value="1"/>
</dbReference>
<reference evidence="8 9" key="1">
    <citation type="submission" date="2017-09" db="EMBL/GenBank/DDBJ databases">
        <title>Bacterial strain isolated from the female urinary microbiota.</title>
        <authorList>
            <person name="Thomas-White K."/>
            <person name="Kumar N."/>
            <person name="Forster S."/>
            <person name="Putonti C."/>
            <person name="Lawley T."/>
            <person name="Wolfe A.J."/>
        </authorList>
    </citation>
    <scope>NUCLEOTIDE SEQUENCE [LARGE SCALE GENOMIC DNA]</scope>
    <source>
        <strain evidence="8 9">UMB0536</strain>
    </source>
</reference>
<evidence type="ECO:0008006" key="10">
    <source>
        <dbReference type="Google" id="ProtNLM"/>
    </source>
</evidence>
<dbReference type="SUPFAM" id="SSF52172">
    <property type="entry name" value="CheY-like"/>
    <property type="match status" value="1"/>
</dbReference>
<dbReference type="InterPro" id="IPR001789">
    <property type="entry name" value="Sig_transdc_resp-reg_receiver"/>
</dbReference>
<dbReference type="CDD" id="cd00156">
    <property type="entry name" value="REC"/>
    <property type="match status" value="1"/>
</dbReference>
<dbReference type="SUPFAM" id="SSF63829">
    <property type="entry name" value="Calcium-dependent phosphotriesterase"/>
    <property type="match status" value="2"/>
</dbReference>
<keyword evidence="5" id="KW-0472">Membrane</keyword>
<dbReference type="SUPFAM" id="SSF55874">
    <property type="entry name" value="ATPase domain of HSP90 chaperone/DNA topoisomerase II/histidine kinase"/>
    <property type="match status" value="1"/>
</dbReference>
<feature type="transmembrane region" description="Helical" evidence="5">
    <location>
        <begin position="765"/>
        <end position="786"/>
    </location>
</feature>
<keyword evidence="1 4" id="KW-0597">Phosphoprotein</keyword>
<dbReference type="InterPro" id="IPR011110">
    <property type="entry name" value="Reg_prop"/>
</dbReference>
<dbReference type="OrthoDB" id="717811at2"/>
<dbReference type="InterPro" id="IPR013783">
    <property type="entry name" value="Ig-like_fold"/>
</dbReference>
<dbReference type="PANTHER" id="PTHR43547:SF2">
    <property type="entry name" value="HYBRID SIGNAL TRANSDUCTION HISTIDINE KINASE C"/>
    <property type="match status" value="1"/>
</dbReference>
<dbReference type="SUPFAM" id="SSF50998">
    <property type="entry name" value="Quinoprotein alcohol dehydrogenase-like"/>
    <property type="match status" value="1"/>
</dbReference>
<dbReference type="PROSITE" id="PS50110">
    <property type="entry name" value="RESPONSE_REGULATORY"/>
    <property type="match status" value="1"/>
</dbReference>
<feature type="domain" description="Response regulatory" evidence="7">
    <location>
        <begin position="1068"/>
        <end position="1180"/>
    </location>
</feature>
<evidence type="ECO:0000256" key="2">
    <source>
        <dbReference type="ARBA" id="ARBA00023015"/>
    </source>
</evidence>
<dbReference type="Gene3D" id="2.60.40.10">
    <property type="entry name" value="Immunoglobulins"/>
    <property type="match status" value="1"/>
</dbReference>
<dbReference type="InterPro" id="IPR009057">
    <property type="entry name" value="Homeodomain-like_sf"/>
</dbReference>
<evidence type="ECO:0000256" key="5">
    <source>
        <dbReference type="SAM" id="Phobius"/>
    </source>
</evidence>
<dbReference type="Pfam" id="PF00072">
    <property type="entry name" value="Response_reg"/>
    <property type="match status" value="1"/>
</dbReference>
<dbReference type="GO" id="GO:0043565">
    <property type="term" value="F:sequence-specific DNA binding"/>
    <property type="evidence" value="ECO:0007669"/>
    <property type="project" value="InterPro"/>
</dbReference>
<protein>
    <recommendedName>
        <fullName evidence="10">Hybrid sensor histidine kinase/response regulator</fullName>
    </recommendedName>
</protein>